<name>A0A0F9VFH2_9ZZZZ</name>
<dbReference type="GO" id="GO:0015035">
    <property type="term" value="F:protein-disulfide reductase activity"/>
    <property type="evidence" value="ECO:0007669"/>
    <property type="project" value="InterPro"/>
</dbReference>
<evidence type="ECO:0000313" key="1">
    <source>
        <dbReference type="EMBL" id="KKO03871.1"/>
    </source>
</evidence>
<organism evidence="1">
    <name type="scientific">marine sediment metagenome</name>
    <dbReference type="NCBI Taxonomy" id="412755"/>
    <lineage>
        <taxon>unclassified sequences</taxon>
        <taxon>metagenomes</taxon>
        <taxon>ecological metagenomes</taxon>
    </lineage>
</organism>
<dbReference type="PANTHER" id="PTHR33639">
    <property type="entry name" value="THIOL-DISULFIDE OXIDOREDUCTASE DCC"/>
    <property type="match status" value="1"/>
</dbReference>
<reference evidence="1" key="1">
    <citation type="journal article" date="2015" name="Nature">
        <title>Complex archaea that bridge the gap between prokaryotes and eukaryotes.</title>
        <authorList>
            <person name="Spang A."/>
            <person name="Saw J.H."/>
            <person name="Jorgensen S.L."/>
            <person name="Zaremba-Niedzwiedzka K."/>
            <person name="Martijn J."/>
            <person name="Lind A.E."/>
            <person name="van Eijk R."/>
            <person name="Schleper C."/>
            <person name="Guy L."/>
            <person name="Ettema T.J."/>
        </authorList>
    </citation>
    <scope>NUCLEOTIDE SEQUENCE</scope>
</reference>
<gene>
    <name evidence="1" type="ORF">LCGC14_0092980</name>
</gene>
<dbReference type="AlphaFoldDB" id="A0A0F9VFH2"/>
<dbReference type="InterPro" id="IPR052927">
    <property type="entry name" value="DCC_oxidoreductase"/>
</dbReference>
<protein>
    <recommendedName>
        <fullName evidence="2">Thiol-disulfide oxidoreductase DCC</fullName>
    </recommendedName>
</protein>
<comment type="caution">
    <text evidence="1">The sequence shown here is derived from an EMBL/GenBank/DDBJ whole genome shotgun (WGS) entry which is preliminary data.</text>
</comment>
<dbReference type="EMBL" id="LAZR01000025">
    <property type="protein sequence ID" value="KKO03871.1"/>
    <property type="molecule type" value="Genomic_DNA"/>
</dbReference>
<evidence type="ECO:0008006" key="2">
    <source>
        <dbReference type="Google" id="ProtNLM"/>
    </source>
</evidence>
<dbReference type="Pfam" id="PF04134">
    <property type="entry name" value="DCC1-like"/>
    <property type="match status" value="1"/>
</dbReference>
<sequence length="141" mass="16497">MNMTALSPDPRIILFDGVCKLCNAWANFIITHDHKHLYQLCSVQSEPGAQLLRQFGYPTDTFETMLAVEQGRCFEKSEAFFRVMAGIGWPWRGMCVFRLIPRPLRDWLYDRIALNRYQLFGQYAYCRLPTPDHAERFVDGQ</sequence>
<dbReference type="InterPro" id="IPR007263">
    <property type="entry name" value="DCC1-like"/>
</dbReference>
<accession>A0A0F9VFH2</accession>
<proteinExistence type="predicted"/>
<dbReference type="PANTHER" id="PTHR33639:SF2">
    <property type="entry name" value="DUF393 DOMAIN-CONTAINING PROTEIN"/>
    <property type="match status" value="1"/>
</dbReference>